<dbReference type="InterPro" id="IPR059169">
    <property type="entry name" value="GCP5_N_ext"/>
</dbReference>
<evidence type="ECO:0000313" key="2">
    <source>
        <dbReference type="Proteomes" id="UP001497623"/>
    </source>
</evidence>
<proteinExistence type="predicted"/>
<dbReference type="AlphaFoldDB" id="A0AAV2SQC7"/>
<feature type="non-terminal residue" evidence="1">
    <location>
        <position position="296"/>
    </location>
</feature>
<dbReference type="CDD" id="cd22572">
    <property type="entry name" value="GCP5_NTD"/>
    <property type="match status" value="1"/>
</dbReference>
<accession>A0AAV2SQC7</accession>
<comment type="caution">
    <text evidence="1">The sequence shown here is derived from an EMBL/GenBank/DDBJ whole genome shotgun (WGS) entry which is preliminary data.</text>
</comment>
<name>A0AAV2SQC7_MEGNR</name>
<dbReference type="EMBL" id="CAXKWB010087443">
    <property type="protein sequence ID" value="CAL4212073.1"/>
    <property type="molecule type" value="Genomic_DNA"/>
</dbReference>
<gene>
    <name evidence="1" type="ORF">MNOR_LOCUS38440</name>
</gene>
<dbReference type="Proteomes" id="UP001497623">
    <property type="component" value="Unassembled WGS sequence"/>
</dbReference>
<protein>
    <submittedName>
        <fullName evidence="1">Uncharacterized protein</fullName>
    </submittedName>
</protein>
<reference evidence="1 2" key="1">
    <citation type="submission" date="2024-05" db="EMBL/GenBank/DDBJ databases">
        <authorList>
            <person name="Wallberg A."/>
        </authorList>
    </citation>
    <scope>NUCLEOTIDE SEQUENCE [LARGE SCALE GENOMIC DNA]</scope>
</reference>
<keyword evidence="2" id="KW-1185">Reference proteome</keyword>
<organism evidence="1 2">
    <name type="scientific">Meganyctiphanes norvegica</name>
    <name type="common">Northern krill</name>
    <name type="synonym">Thysanopoda norvegica</name>
    <dbReference type="NCBI Taxonomy" id="48144"/>
    <lineage>
        <taxon>Eukaryota</taxon>
        <taxon>Metazoa</taxon>
        <taxon>Ecdysozoa</taxon>
        <taxon>Arthropoda</taxon>
        <taxon>Crustacea</taxon>
        <taxon>Multicrustacea</taxon>
        <taxon>Malacostraca</taxon>
        <taxon>Eumalacostraca</taxon>
        <taxon>Eucarida</taxon>
        <taxon>Euphausiacea</taxon>
        <taxon>Euphausiidae</taxon>
        <taxon>Meganyctiphanes</taxon>
    </lineage>
</organism>
<evidence type="ECO:0000313" key="1">
    <source>
        <dbReference type="EMBL" id="CAL4212073.1"/>
    </source>
</evidence>
<sequence length="296" mass="34095">MVFLEPEVWLTAMGQQKKFDPLSKKLIKHMLGFEEEEENFIRSEQYIISNLLYHNYTAVNRHAVQRSIKGLELKFEIHGQKDRSENLKNLIDKFTSSSCFKDHPEVDVEWAIISLLLQLSNSPTSVPPNQDYQPPSTVRIIEDTEEDDIDWVAYLKEDNQTYSLDPDDDLSDWSNDDEENVSNIKSVNYGEASGIRESTTQNPVVNSLSSLVNKQTEEGRAWLAENCQPPYWLNVNSDNCINTNGAEEVDKTLSEWVVMREILWMLVKPVPAVLFYTDEKDRFCVNSKFTVSSLSK</sequence>